<accession>A0A4Y2GGY7</accession>
<organism evidence="1 2">
    <name type="scientific">Araneus ventricosus</name>
    <name type="common">Orbweaver spider</name>
    <name type="synonym">Epeira ventricosa</name>
    <dbReference type="NCBI Taxonomy" id="182803"/>
    <lineage>
        <taxon>Eukaryota</taxon>
        <taxon>Metazoa</taxon>
        <taxon>Ecdysozoa</taxon>
        <taxon>Arthropoda</taxon>
        <taxon>Chelicerata</taxon>
        <taxon>Arachnida</taxon>
        <taxon>Araneae</taxon>
        <taxon>Araneomorphae</taxon>
        <taxon>Entelegynae</taxon>
        <taxon>Araneoidea</taxon>
        <taxon>Araneidae</taxon>
        <taxon>Araneus</taxon>
    </lineage>
</organism>
<dbReference type="EMBL" id="BGPR01099565">
    <property type="protein sequence ID" value="GBM53122.1"/>
    <property type="molecule type" value="Genomic_DNA"/>
</dbReference>
<sequence>MELVSNCNMVEITEFSFVRKNHLHLPPHHSLEKGIYNLKVDITEKRIRNNLEKRRKCSQKAMEINREESYGGTRKFNVTLRCSLPSTRKLLLVWQKERKNNLARKGGKIDLVANTETRVAQCKLTEAKRELRKKLNTQIVMLLTSSPAKSPLGLVSFPLYT</sequence>
<keyword evidence="2" id="KW-1185">Reference proteome</keyword>
<proteinExistence type="predicted"/>
<evidence type="ECO:0000313" key="1">
    <source>
        <dbReference type="EMBL" id="GBM53122.1"/>
    </source>
</evidence>
<reference evidence="1 2" key="1">
    <citation type="journal article" date="2019" name="Sci. Rep.">
        <title>Orb-weaving spider Araneus ventricosus genome elucidates the spidroin gene catalogue.</title>
        <authorList>
            <person name="Kono N."/>
            <person name="Nakamura H."/>
            <person name="Ohtoshi R."/>
            <person name="Moran D.A.P."/>
            <person name="Shinohara A."/>
            <person name="Yoshida Y."/>
            <person name="Fujiwara M."/>
            <person name="Mori M."/>
            <person name="Tomita M."/>
            <person name="Arakawa K."/>
        </authorList>
    </citation>
    <scope>NUCLEOTIDE SEQUENCE [LARGE SCALE GENOMIC DNA]</scope>
</reference>
<evidence type="ECO:0000313" key="2">
    <source>
        <dbReference type="Proteomes" id="UP000499080"/>
    </source>
</evidence>
<dbReference type="AlphaFoldDB" id="A0A4Y2GGY7"/>
<name>A0A4Y2GGY7_ARAVE</name>
<gene>
    <name evidence="1" type="ORF">AVEN_65105_1</name>
</gene>
<protein>
    <submittedName>
        <fullName evidence="1">Uncharacterized protein</fullName>
    </submittedName>
</protein>
<dbReference type="Proteomes" id="UP000499080">
    <property type="component" value="Unassembled WGS sequence"/>
</dbReference>
<comment type="caution">
    <text evidence="1">The sequence shown here is derived from an EMBL/GenBank/DDBJ whole genome shotgun (WGS) entry which is preliminary data.</text>
</comment>